<name>A0ABW4ZN77_9SPHI</name>
<dbReference type="Proteomes" id="UP001597387">
    <property type="component" value="Unassembled WGS sequence"/>
</dbReference>
<evidence type="ECO:0000313" key="2">
    <source>
        <dbReference type="EMBL" id="MFD2162937.1"/>
    </source>
</evidence>
<organism evidence="2 3">
    <name type="scientific">Paradesertivirga mongoliensis</name>
    <dbReference type="NCBI Taxonomy" id="2100740"/>
    <lineage>
        <taxon>Bacteria</taxon>
        <taxon>Pseudomonadati</taxon>
        <taxon>Bacteroidota</taxon>
        <taxon>Sphingobacteriia</taxon>
        <taxon>Sphingobacteriales</taxon>
        <taxon>Sphingobacteriaceae</taxon>
        <taxon>Paradesertivirga</taxon>
    </lineage>
</organism>
<gene>
    <name evidence="2" type="ORF">ACFSJU_11085</name>
</gene>
<feature type="signal peptide" evidence="1">
    <location>
        <begin position="1"/>
        <end position="23"/>
    </location>
</feature>
<accession>A0ABW4ZN77</accession>
<dbReference type="EMBL" id="JBHUHZ010000001">
    <property type="protein sequence ID" value="MFD2162937.1"/>
    <property type="molecule type" value="Genomic_DNA"/>
</dbReference>
<dbReference type="Pfam" id="PF11751">
    <property type="entry name" value="PorP_SprF"/>
    <property type="match status" value="1"/>
</dbReference>
<dbReference type="InterPro" id="IPR019861">
    <property type="entry name" value="PorP/SprF_Bacteroidetes"/>
</dbReference>
<comment type="caution">
    <text evidence="2">The sequence shown here is derived from an EMBL/GenBank/DDBJ whole genome shotgun (WGS) entry which is preliminary data.</text>
</comment>
<keyword evidence="1" id="KW-0732">Signal</keyword>
<sequence length="308" mass="34179">MKRILVLNLLIFCIGYKPFHASAQQDAMYTQYMFNTLALNPAYAGSRNVISATGVIRNQWVGVPGAPNTQTFTMDAPFNSKKIGLGFQLFNDELGKTQNTGAVISYAYRIRMEKASLSFGLQGSMSHFKTDYNSVELDPSGMSADPAFISNDNKALYNFGAGIYYNTDRFYAGLSSPQLMNNVLPGSQTGGNRQSFHLFIMTGYVIDLNNSFKLKPSVLFKGVQGAPLEADLNASIWIKDRVSIGGQYRTNADVSGLLEIQATPQVRLGYAYDHSTTALSNYNTGSHELMLRFEFGFQRNKVITPRYF</sequence>
<dbReference type="NCBIfam" id="TIGR03519">
    <property type="entry name" value="T9SS_PorP_fam"/>
    <property type="match status" value="1"/>
</dbReference>
<evidence type="ECO:0000313" key="3">
    <source>
        <dbReference type="Proteomes" id="UP001597387"/>
    </source>
</evidence>
<keyword evidence="3" id="KW-1185">Reference proteome</keyword>
<evidence type="ECO:0000256" key="1">
    <source>
        <dbReference type="SAM" id="SignalP"/>
    </source>
</evidence>
<reference evidence="3" key="1">
    <citation type="journal article" date="2019" name="Int. J. Syst. Evol. Microbiol.">
        <title>The Global Catalogue of Microorganisms (GCM) 10K type strain sequencing project: providing services to taxonomists for standard genome sequencing and annotation.</title>
        <authorList>
            <consortium name="The Broad Institute Genomics Platform"/>
            <consortium name="The Broad Institute Genome Sequencing Center for Infectious Disease"/>
            <person name="Wu L."/>
            <person name="Ma J."/>
        </authorList>
    </citation>
    <scope>NUCLEOTIDE SEQUENCE [LARGE SCALE GENOMIC DNA]</scope>
    <source>
        <strain evidence="3">KCTC 42217</strain>
    </source>
</reference>
<proteinExistence type="predicted"/>
<feature type="chain" id="PRO_5046165663" evidence="1">
    <location>
        <begin position="24"/>
        <end position="308"/>
    </location>
</feature>
<protein>
    <submittedName>
        <fullName evidence="2">Type IX secretion system membrane protein PorP/SprF</fullName>
    </submittedName>
</protein>
<dbReference type="RefSeq" id="WP_255902624.1">
    <property type="nucleotide sequence ID" value="NZ_JAFMZO010000003.1"/>
</dbReference>